<evidence type="ECO:0000256" key="5">
    <source>
        <dbReference type="PROSITE-ProRule" id="PRU10141"/>
    </source>
</evidence>
<dbReference type="PANTHER" id="PTHR43289:SF6">
    <property type="entry name" value="SERINE_THREONINE-PROTEIN KINASE NEKL-3"/>
    <property type="match status" value="1"/>
</dbReference>
<dbReference type="PANTHER" id="PTHR43289">
    <property type="entry name" value="MITOGEN-ACTIVATED PROTEIN KINASE KINASE KINASE 20-RELATED"/>
    <property type="match status" value="1"/>
</dbReference>
<dbReference type="InterPro" id="IPR000719">
    <property type="entry name" value="Prot_kinase_dom"/>
</dbReference>
<dbReference type="GO" id="GO:0005524">
    <property type="term" value="F:ATP binding"/>
    <property type="evidence" value="ECO:0007669"/>
    <property type="project" value="UniProtKB-UniRule"/>
</dbReference>
<evidence type="ECO:0000256" key="7">
    <source>
        <dbReference type="SAM" id="MobiDB-lite"/>
    </source>
</evidence>
<dbReference type="Pfam" id="PF00069">
    <property type="entry name" value="Pkinase"/>
    <property type="match status" value="1"/>
</dbReference>
<dbReference type="InterPro" id="IPR011990">
    <property type="entry name" value="TPR-like_helical_dom_sf"/>
</dbReference>
<name>A0A437JX85_9BURK</name>
<dbReference type="InterPro" id="IPR011009">
    <property type="entry name" value="Kinase-like_dom_sf"/>
</dbReference>
<feature type="coiled-coil region" evidence="6">
    <location>
        <begin position="403"/>
        <end position="430"/>
    </location>
</feature>
<evidence type="ECO:0000256" key="1">
    <source>
        <dbReference type="ARBA" id="ARBA00022679"/>
    </source>
</evidence>
<dbReference type="Gene3D" id="1.25.40.10">
    <property type="entry name" value="Tetratricopeptide repeat domain"/>
    <property type="match status" value="1"/>
</dbReference>
<dbReference type="Proteomes" id="UP000288178">
    <property type="component" value="Unassembled WGS sequence"/>
</dbReference>
<dbReference type="SUPFAM" id="SSF48452">
    <property type="entry name" value="TPR-like"/>
    <property type="match status" value="1"/>
</dbReference>
<dbReference type="SUPFAM" id="SSF56112">
    <property type="entry name" value="Protein kinase-like (PK-like)"/>
    <property type="match status" value="1"/>
</dbReference>
<comment type="caution">
    <text evidence="9">The sequence shown here is derived from an EMBL/GenBank/DDBJ whole genome shotgun (WGS) entry which is preliminary data.</text>
</comment>
<accession>A0A437JX85</accession>
<sequence>MSAEPPWADALAAFDRLLDTPANGRDEQLAGLPPAVRALVDQLLGADAHTSLLDAPLGLTPDDEASIDEDTPLAGRRIGRWLLVAPLGHGGMSVVWRARSLAPPVGQEAAIKLLALGAATPAGRARFEREAQLLATLQHPGIAPVFDAGTTDDGTPWFAMAVIDGAPADAWCQAHAATLDQRVNLVRQAADAVAHAHRHLVVHRDLKPGNVLVDGEGRATLVDFGIARMLDAGEATALTTAFTPDYAAPEQLAGGTVTTATDVYGLGALLHRLLLGCPPVRAADGGIQDPAALAPATTPVHAAVADTPVLRRALRGDLGWILRRALAAAPAQRYASAAELAADLRAWQAGQPVAARQGGARYRLRKWVQRHRGAAAALVALAVSVVLGVAGVLVQAERTRQEAVRAREAQATAEAALQRAENAREALVQVFRGSRPQDGGERSAGQLLDEGESLAEARERDGHDLLAADLFTMLGSARAVRGETADARRLYTRALAVLGGLPPAAAPRTRVRTLMGLADAAVNYGQRDEGMAALDEALALMPGAGLPLAEVLDLRLLALTLRSAGGQSPQPVAELRALAAEVEAGPLAGSREHLAVLDRLSTALALAGTPDDGPLLEQRLQLAARVYAEEPAQRVFVMADALPSLRRRRAFDRAQQLADEAVALGRATFTQPHVMMAIATCNAAGLALQRGRPADALALLEETAAIDQALQRRHLHALSCRIHHAQALSALGRRAEAQAALDAADALMQALQRPADDSWWRVLCDERVKAELLAGRHNDARQRQTACLGLPAGPYGRPDRGLIAAELALAAGDTAAAAEHLAAWPGGDTPPTDAPDRLWGWQLRWALAAAKGQPIEATRLHAALRDAVDRIPSPWAAREALRTCLAAPSPQGPASPPPGACLPGR</sequence>
<keyword evidence="1" id="KW-0808">Transferase</keyword>
<gene>
    <name evidence="9" type="ORF">ENE75_07275</name>
</gene>
<dbReference type="Gene3D" id="3.30.200.20">
    <property type="entry name" value="Phosphorylase Kinase, domain 1"/>
    <property type="match status" value="1"/>
</dbReference>
<keyword evidence="2 5" id="KW-0547">Nucleotide-binding</keyword>
<organism evidence="9 10">
    <name type="scientific">Rubrivivax albus</name>
    <dbReference type="NCBI Taxonomy" id="2499835"/>
    <lineage>
        <taxon>Bacteria</taxon>
        <taxon>Pseudomonadati</taxon>
        <taxon>Pseudomonadota</taxon>
        <taxon>Betaproteobacteria</taxon>
        <taxon>Burkholderiales</taxon>
        <taxon>Sphaerotilaceae</taxon>
        <taxon>Rubrivivax</taxon>
    </lineage>
</organism>
<dbReference type="RefSeq" id="WP_128197338.1">
    <property type="nucleotide sequence ID" value="NZ_SACT01000002.1"/>
</dbReference>
<dbReference type="SMART" id="SM00220">
    <property type="entry name" value="S_TKc"/>
    <property type="match status" value="1"/>
</dbReference>
<evidence type="ECO:0000313" key="10">
    <source>
        <dbReference type="Proteomes" id="UP000288178"/>
    </source>
</evidence>
<evidence type="ECO:0000256" key="2">
    <source>
        <dbReference type="ARBA" id="ARBA00022741"/>
    </source>
</evidence>
<dbReference type="InterPro" id="IPR017441">
    <property type="entry name" value="Protein_kinase_ATP_BS"/>
</dbReference>
<keyword evidence="9" id="KW-0723">Serine/threonine-protein kinase</keyword>
<reference evidence="9 10" key="1">
    <citation type="submission" date="2019-01" db="EMBL/GenBank/DDBJ databases">
        <authorList>
            <person name="Chen W.-M."/>
        </authorList>
    </citation>
    <scope>NUCLEOTIDE SEQUENCE [LARGE SCALE GENOMIC DNA]</scope>
    <source>
        <strain evidence="9 10">ICH-3</strain>
    </source>
</reference>
<evidence type="ECO:0000256" key="6">
    <source>
        <dbReference type="SAM" id="Coils"/>
    </source>
</evidence>
<feature type="compositionally biased region" description="Pro residues" evidence="7">
    <location>
        <begin position="890"/>
        <end position="905"/>
    </location>
</feature>
<protein>
    <submittedName>
        <fullName evidence="9">Serine/threonine protein kinase</fullName>
    </submittedName>
</protein>
<keyword evidence="10" id="KW-1185">Reference proteome</keyword>
<feature type="domain" description="Protein kinase" evidence="8">
    <location>
        <begin position="81"/>
        <end position="348"/>
    </location>
</feature>
<dbReference type="InterPro" id="IPR008271">
    <property type="entry name" value="Ser/Thr_kinase_AS"/>
</dbReference>
<dbReference type="GO" id="GO:0004674">
    <property type="term" value="F:protein serine/threonine kinase activity"/>
    <property type="evidence" value="ECO:0007669"/>
    <property type="project" value="UniProtKB-KW"/>
</dbReference>
<keyword evidence="3 9" id="KW-0418">Kinase</keyword>
<dbReference type="EMBL" id="SACT01000002">
    <property type="protein sequence ID" value="RVT52250.1"/>
    <property type="molecule type" value="Genomic_DNA"/>
</dbReference>
<proteinExistence type="predicted"/>
<evidence type="ECO:0000313" key="9">
    <source>
        <dbReference type="EMBL" id="RVT52250.1"/>
    </source>
</evidence>
<dbReference type="PROSITE" id="PS00108">
    <property type="entry name" value="PROTEIN_KINASE_ST"/>
    <property type="match status" value="1"/>
</dbReference>
<dbReference type="Gene3D" id="1.10.510.10">
    <property type="entry name" value="Transferase(Phosphotransferase) domain 1"/>
    <property type="match status" value="1"/>
</dbReference>
<dbReference type="CDD" id="cd14014">
    <property type="entry name" value="STKc_PknB_like"/>
    <property type="match status" value="1"/>
</dbReference>
<evidence type="ECO:0000259" key="8">
    <source>
        <dbReference type="PROSITE" id="PS50011"/>
    </source>
</evidence>
<dbReference type="AlphaFoldDB" id="A0A437JX85"/>
<feature type="binding site" evidence="5">
    <location>
        <position position="112"/>
    </location>
    <ligand>
        <name>ATP</name>
        <dbReference type="ChEBI" id="CHEBI:30616"/>
    </ligand>
</feature>
<dbReference type="PROSITE" id="PS50011">
    <property type="entry name" value="PROTEIN_KINASE_DOM"/>
    <property type="match status" value="1"/>
</dbReference>
<dbReference type="PROSITE" id="PS00107">
    <property type="entry name" value="PROTEIN_KINASE_ATP"/>
    <property type="match status" value="1"/>
</dbReference>
<keyword evidence="4 5" id="KW-0067">ATP-binding</keyword>
<evidence type="ECO:0000256" key="3">
    <source>
        <dbReference type="ARBA" id="ARBA00022777"/>
    </source>
</evidence>
<keyword evidence="6" id="KW-0175">Coiled coil</keyword>
<feature type="region of interest" description="Disordered" evidence="7">
    <location>
        <begin position="886"/>
        <end position="905"/>
    </location>
</feature>
<evidence type="ECO:0000256" key="4">
    <source>
        <dbReference type="ARBA" id="ARBA00022840"/>
    </source>
</evidence>
<dbReference type="OrthoDB" id="9791419at2"/>